<evidence type="ECO:0000256" key="1">
    <source>
        <dbReference type="SAM" id="Phobius"/>
    </source>
</evidence>
<keyword evidence="1" id="KW-0812">Transmembrane</keyword>
<accession>A0A915DTU9</accession>
<organism evidence="2 3">
    <name type="scientific">Ditylenchus dipsaci</name>
    <dbReference type="NCBI Taxonomy" id="166011"/>
    <lineage>
        <taxon>Eukaryota</taxon>
        <taxon>Metazoa</taxon>
        <taxon>Ecdysozoa</taxon>
        <taxon>Nematoda</taxon>
        <taxon>Chromadorea</taxon>
        <taxon>Rhabditida</taxon>
        <taxon>Tylenchina</taxon>
        <taxon>Tylenchomorpha</taxon>
        <taxon>Sphaerularioidea</taxon>
        <taxon>Anguinidae</taxon>
        <taxon>Anguininae</taxon>
        <taxon>Ditylenchus</taxon>
    </lineage>
</organism>
<dbReference type="WBParaSite" id="jg23605">
    <property type="protein sequence ID" value="jg23605"/>
    <property type="gene ID" value="jg23605"/>
</dbReference>
<dbReference type="Proteomes" id="UP000887574">
    <property type="component" value="Unplaced"/>
</dbReference>
<name>A0A915DTU9_9BILA</name>
<reference evidence="3" key="1">
    <citation type="submission" date="2022-11" db="UniProtKB">
        <authorList>
            <consortium name="WormBaseParasite"/>
        </authorList>
    </citation>
    <scope>IDENTIFICATION</scope>
</reference>
<proteinExistence type="predicted"/>
<keyword evidence="1" id="KW-0472">Membrane</keyword>
<feature type="transmembrane region" description="Helical" evidence="1">
    <location>
        <begin position="15"/>
        <end position="35"/>
    </location>
</feature>
<evidence type="ECO:0000313" key="2">
    <source>
        <dbReference type="Proteomes" id="UP000887574"/>
    </source>
</evidence>
<keyword evidence="2" id="KW-1185">Reference proteome</keyword>
<keyword evidence="1" id="KW-1133">Transmembrane helix</keyword>
<sequence>MALVVVPCIGSPKDTAIGITIMLTAVPVYVIFIAWKGRPKLIDRFTASLTVLCQKLFLVVNDEEKQA</sequence>
<dbReference type="AlphaFoldDB" id="A0A915DTU9"/>
<protein>
    <submittedName>
        <fullName evidence="3">Uncharacterized protein</fullName>
    </submittedName>
</protein>
<evidence type="ECO:0000313" key="3">
    <source>
        <dbReference type="WBParaSite" id="jg23605"/>
    </source>
</evidence>